<name>A0A9X6RKK3_HYPEX</name>
<reference evidence="3" key="1">
    <citation type="submission" date="2017-01" db="EMBL/GenBank/DDBJ databases">
        <title>Comparative genomics of anhydrobiosis in the tardigrade Hypsibius dujardini.</title>
        <authorList>
            <person name="Yoshida Y."/>
            <person name="Koutsovoulos G."/>
            <person name="Laetsch D."/>
            <person name="Stevens L."/>
            <person name="Kumar S."/>
            <person name="Horikawa D."/>
            <person name="Ishino K."/>
            <person name="Komine S."/>
            <person name="Tomita M."/>
            <person name="Blaxter M."/>
            <person name="Arakawa K."/>
        </authorList>
    </citation>
    <scope>NUCLEOTIDE SEQUENCE [LARGE SCALE GENOMIC DNA]</scope>
    <source>
        <strain evidence="3">Z151</strain>
    </source>
</reference>
<dbReference type="AlphaFoldDB" id="A0A9X6RKK3"/>
<dbReference type="CDD" id="cd00121">
    <property type="entry name" value="MATH"/>
    <property type="match status" value="1"/>
</dbReference>
<comment type="caution">
    <text evidence="2">The sequence shown here is derived from an EMBL/GenBank/DDBJ whole genome shotgun (WGS) entry which is preliminary data.</text>
</comment>
<dbReference type="InterPro" id="IPR008974">
    <property type="entry name" value="TRAF-like"/>
</dbReference>
<sequence length="244" mass="26996">MVGKIERKTAFTATSTTSVVRFKFNWKIEHFEFLKKDTKTYLSPVFGEESDKVAFPGAGGGHWQLALIPLKKDESEPLKEGEPASKQDYVSLWLHRVKDIPNATENFSTRFKFRVSSNYQKLVGHNIFAPTGSTGFGWIKFIPHDRLFAHNANILRDGALCITAKIDVMVCHHSTTICKKEPCFVAQYFRNMRAKLHEDPRKGAVLMVGVESATGQGQSSLSASLASSAAAKAAEAASDAVDER</sequence>
<dbReference type="EMBL" id="MTYJ01000217">
    <property type="protein sequence ID" value="OWA51184.1"/>
    <property type="molecule type" value="Genomic_DNA"/>
</dbReference>
<dbReference type="Proteomes" id="UP000192578">
    <property type="component" value="Unassembled WGS sequence"/>
</dbReference>
<dbReference type="SUPFAM" id="SSF49599">
    <property type="entry name" value="TRAF domain-like"/>
    <property type="match status" value="1"/>
</dbReference>
<accession>A0A9X6RKK3</accession>
<feature type="domain" description="MATH" evidence="1">
    <location>
        <begin position="21"/>
        <end position="166"/>
    </location>
</feature>
<dbReference type="Pfam" id="PF22486">
    <property type="entry name" value="MATH_2"/>
    <property type="match status" value="1"/>
</dbReference>
<gene>
    <name evidence="2" type="ORF">BV898_15677</name>
</gene>
<evidence type="ECO:0000313" key="2">
    <source>
        <dbReference type="EMBL" id="OWA51184.1"/>
    </source>
</evidence>
<protein>
    <recommendedName>
        <fullName evidence="1">MATH domain-containing protein</fullName>
    </recommendedName>
</protein>
<evidence type="ECO:0000259" key="1">
    <source>
        <dbReference type="PROSITE" id="PS50144"/>
    </source>
</evidence>
<dbReference type="Gene3D" id="2.60.210.10">
    <property type="entry name" value="Apoptosis, Tumor Necrosis Factor Receptor Associated Protein 2, Chain A"/>
    <property type="match status" value="1"/>
</dbReference>
<keyword evidence="3" id="KW-1185">Reference proteome</keyword>
<evidence type="ECO:0000313" key="3">
    <source>
        <dbReference type="Proteomes" id="UP000192578"/>
    </source>
</evidence>
<dbReference type="PROSITE" id="PS50144">
    <property type="entry name" value="MATH"/>
    <property type="match status" value="1"/>
</dbReference>
<organism evidence="2 3">
    <name type="scientific">Hypsibius exemplaris</name>
    <name type="common">Freshwater tardigrade</name>
    <dbReference type="NCBI Taxonomy" id="2072580"/>
    <lineage>
        <taxon>Eukaryota</taxon>
        <taxon>Metazoa</taxon>
        <taxon>Ecdysozoa</taxon>
        <taxon>Tardigrada</taxon>
        <taxon>Eutardigrada</taxon>
        <taxon>Parachela</taxon>
        <taxon>Hypsibioidea</taxon>
        <taxon>Hypsibiidae</taxon>
        <taxon>Hypsibius</taxon>
    </lineage>
</organism>
<dbReference type="InterPro" id="IPR002083">
    <property type="entry name" value="MATH/TRAF_dom"/>
</dbReference>
<proteinExistence type="predicted"/>